<proteinExistence type="predicted"/>
<dbReference type="InterPro" id="IPR021109">
    <property type="entry name" value="Peptidase_aspartic_dom_sf"/>
</dbReference>
<name>A0ABM7QE76_9GAMM</name>
<dbReference type="PANTHER" id="PTHR38037">
    <property type="entry name" value="ZN_PROTEASE DOMAIN-CONTAINING PROTEIN"/>
    <property type="match status" value="1"/>
</dbReference>
<dbReference type="RefSeq" id="WP_213433630.1">
    <property type="nucleotide sequence ID" value="NZ_AP024546.1"/>
</dbReference>
<sequence>MAAARVVLGWREWLALPALGISAIRAKLDTGARSSCLHVDAQWRFVEGGAPWTGFRISTGVHGDQVIESAAPVHDERDVVDSSGNRSRRVFLRTPMRLAGVERIVEINLADRRGMLFPMLVGRTSLARAFVIDPARSFLHGRAFPGTAHPSTMSDRPFP</sequence>
<evidence type="ECO:0000259" key="1">
    <source>
        <dbReference type="Pfam" id="PF05618"/>
    </source>
</evidence>
<dbReference type="SUPFAM" id="SSF50630">
    <property type="entry name" value="Acid proteases"/>
    <property type="match status" value="1"/>
</dbReference>
<evidence type="ECO:0000313" key="2">
    <source>
        <dbReference type="EMBL" id="BCT95900.1"/>
    </source>
</evidence>
<dbReference type="EMBL" id="AP024546">
    <property type="protein sequence ID" value="BCT95900.1"/>
    <property type="molecule type" value="Genomic_DNA"/>
</dbReference>
<dbReference type="Pfam" id="PF05618">
    <property type="entry name" value="Zn_protease"/>
    <property type="match status" value="1"/>
</dbReference>
<accession>A0ABM7QE76</accession>
<gene>
    <name evidence="2" type="primary">rimK2</name>
    <name evidence="2" type="ORF">LYSHEL_17710</name>
</gene>
<organism evidence="2 3">
    <name type="scientific">Lysobacter helvus</name>
    <dbReference type="NCBI Taxonomy" id="2675059"/>
    <lineage>
        <taxon>Bacteria</taxon>
        <taxon>Pseudomonadati</taxon>
        <taxon>Pseudomonadota</taxon>
        <taxon>Gammaproteobacteria</taxon>
        <taxon>Lysobacterales</taxon>
        <taxon>Lysobacteraceae</taxon>
        <taxon>Lysobacter</taxon>
    </lineage>
</organism>
<dbReference type="InterPro" id="IPR008503">
    <property type="entry name" value="Asp_endopeptidase"/>
</dbReference>
<keyword evidence="3" id="KW-1185">Reference proteome</keyword>
<dbReference type="Gene3D" id="2.40.70.10">
    <property type="entry name" value="Acid Proteases"/>
    <property type="match status" value="1"/>
</dbReference>
<evidence type="ECO:0000313" key="3">
    <source>
        <dbReference type="Proteomes" id="UP000680514"/>
    </source>
</evidence>
<dbReference type="Proteomes" id="UP000680514">
    <property type="component" value="Chromosome"/>
</dbReference>
<feature type="domain" description="Retropepsin-like aspartic endopeptidase" evidence="1">
    <location>
        <begin position="7"/>
        <end position="141"/>
    </location>
</feature>
<protein>
    <submittedName>
        <fullName evidence="2">Ribosomal protein S6 modification protein</fullName>
    </submittedName>
</protein>
<dbReference type="PANTHER" id="PTHR38037:SF2">
    <property type="entry name" value="ATP-DEPENDENT ZINC PROTEASE DOMAIN-CONTAINING PROTEIN-RELATED"/>
    <property type="match status" value="1"/>
</dbReference>
<reference evidence="2 3" key="1">
    <citation type="submission" date="2021-03" db="EMBL/GenBank/DDBJ databases">
        <title>Complete Genome Sequences of Two Lysobacter Strains Isolated from Sea Water (Lysobacter caseinilyticus) and Soil (Lysobacter helvus) in South Korea.</title>
        <authorList>
            <person name="Watanabe Y."/>
            <person name="Arakawa K."/>
        </authorList>
    </citation>
    <scope>NUCLEOTIDE SEQUENCE [LARGE SCALE GENOMIC DNA]</scope>
    <source>
        <strain evidence="2 3">D10</strain>
    </source>
</reference>